<name>A0AA39N3P5_ARMTA</name>
<evidence type="ECO:0000313" key="2">
    <source>
        <dbReference type="EMBL" id="KAK0457021.1"/>
    </source>
</evidence>
<dbReference type="EMBL" id="JAUEPS010000023">
    <property type="protein sequence ID" value="KAK0457021.1"/>
    <property type="molecule type" value="Genomic_DNA"/>
</dbReference>
<dbReference type="RefSeq" id="XP_060329336.1">
    <property type="nucleotide sequence ID" value="XM_060473459.1"/>
</dbReference>
<dbReference type="SUPFAM" id="SSF52047">
    <property type="entry name" value="RNI-like"/>
    <property type="match status" value="1"/>
</dbReference>
<feature type="domain" description="F-box" evidence="1">
    <location>
        <begin position="1"/>
        <end position="49"/>
    </location>
</feature>
<proteinExistence type="predicted"/>
<keyword evidence="3" id="KW-1185">Reference proteome</keyword>
<protein>
    <recommendedName>
        <fullName evidence="1">F-box domain-containing protein</fullName>
    </recommendedName>
</protein>
<organism evidence="2 3">
    <name type="scientific">Armillaria tabescens</name>
    <name type="common">Ringless honey mushroom</name>
    <name type="synonym">Agaricus tabescens</name>
    <dbReference type="NCBI Taxonomy" id="1929756"/>
    <lineage>
        <taxon>Eukaryota</taxon>
        <taxon>Fungi</taxon>
        <taxon>Dikarya</taxon>
        <taxon>Basidiomycota</taxon>
        <taxon>Agaricomycotina</taxon>
        <taxon>Agaricomycetes</taxon>
        <taxon>Agaricomycetidae</taxon>
        <taxon>Agaricales</taxon>
        <taxon>Marasmiineae</taxon>
        <taxon>Physalacriaceae</taxon>
        <taxon>Desarmillaria</taxon>
    </lineage>
</organism>
<dbReference type="Proteomes" id="UP001175211">
    <property type="component" value="Unassembled WGS sequence"/>
</dbReference>
<comment type="caution">
    <text evidence="2">The sequence shown here is derived from an EMBL/GenBank/DDBJ whole genome shotgun (WGS) entry which is preliminary data.</text>
</comment>
<sequence>MVNLVDLPTELLHTIFSNIHGENVTLNNICLVGNRTLLAIARPLTFREINIALSLPLTESHRFYSKFRSVYSNKNRRDSVKSISFRCSGFPDIKMSEILVKQLPRFAGVTHASVECEYDHLNDDGTCLSTILIPIIFKMPALESFSISACGLDDNAFSLDYSRPFLKHVRFDCVCSGPILEYAHVEGVQIIEARGDYEDYTIMQTLDGISSLSEPQQHLLNHLDLRSTPDPSDQLGIDMAQWFAELPAGSFPNLEVLVILIPIYHMFLGAILENLSVGKLKKLCIGRVSVWDTIRYVPTLPPMDDFTSLEETLLLYNGYEDSVISNLTKAPRLTHIHFFGDIDADYMGKARTYGELVETLRTVSWVNRATIGLERDDKGDIVHTEARDYEEPAWFEFGTAADGWRGKD</sequence>
<dbReference type="InterPro" id="IPR001810">
    <property type="entry name" value="F-box_dom"/>
</dbReference>
<evidence type="ECO:0000259" key="1">
    <source>
        <dbReference type="PROSITE" id="PS50181"/>
    </source>
</evidence>
<reference evidence="2" key="1">
    <citation type="submission" date="2023-06" db="EMBL/GenBank/DDBJ databases">
        <authorList>
            <consortium name="Lawrence Berkeley National Laboratory"/>
            <person name="Ahrendt S."/>
            <person name="Sahu N."/>
            <person name="Indic B."/>
            <person name="Wong-Bajracharya J."/>
            <person name="Merenyi Z."/>
            <person name="Ke H.-M."/>
            <person name="Monk M."/>
            <person name="Kocsube S."/>
            <person name="Drula E."/>
            <person name="Lipzen A."/>
            <person name="Balint B."/>
            <person name="Henrissat B."/>
            <person name="Andreopoulos B."/>
            <person name="Martin F.M."/>
            <person name="Harder C.B."/>
            <person name="Rigling D."/>
            <person name="Ford K.L."/>
            <person name="Foster G.D."/>
            <person name="Pangilinan J."/>
            <person name="Papanicolaou A."/>
            <person name="Barry K."/>
            <person name="LaButti K."/>
            <person name="Viragh M."/>
            <person name="Koriabine M."/>
            <person name="Yan M."/>
            <person name="Riley R."/>
            <person name="Champramary S."/>
            <person name="Plett K.L."/>
            <person name="Tsai I.J."/>
            <person name="Slot J."/>
            <person name="Sipos G."/>
            <person name="Plett J."/>
            <person name="Nagy L.G."/>
            <person name="Grigoriev I.V."/>
        </authorList>
    </citation>
    <scope>NUCLEOTIDE SEQUENCE</scope>
    <source>
        <strain evidence="2">CCBAS 213</strain>
    </source>
</reference>
<evidence type="ECO:0000313" key="3">
    <source>
        <dbReference type="Proteomes" id="UP001175211"/>
    </source>
</evidence>
<dbReference type="GeneID" id="85357007"/>
<accession>A0AA39N3P5</accession>
<dbReference type="PROSITE" id="PS50181">
    <property type="entry name" value="FBOX"/>
    <property type="match status" value="1"/>
</dbReference>
<gene>
    <name evidence="2" type="ORF">EV420DRAFT_1550981</name>
</gene>
<dbReference type="AlphaFoldDB" id="A0AA39N3P5"/>